<evidence type="ECO:0000313" key="12">
    <source>
        <dbReference type="Proteomes" id="UP000291301"/>
    </source>
</evidence>
<dbReference type="EC" id="2.5.1.15" evidence="4 9"/>
<evidence type="ECO:0000256" key="8">
    <source>
        <dbReference type="ARBA" id="ARBA00022909"/>
    </source>
</evidence>
<dbReference type="RefSeq" id="WP_131570698.1">
    <property type="nucleotide sequence ID" value="NZ_JAINFK010000007.1"/>
</dbReference>
<evidence type="ECO:0000256" key="6">
    <source>
        <dbReference type="ARBA" id="ARBA00022723"/>
    </source>
</evidence>
<evidence type="ECO:0000256" key="4">
    <source>
        <dbReference type="ARBA" id="ARBA00012458"/>
    </source>
</evidence>
<evidence type="ECO:0000259" key="10">
    <source>
        <dbReference type="PROSITE" id="PS50972"/>
    </source>
</evidence>
<evidence type="ECO:0000313" key="11">
    <source>
        <dbReference type="EMBL" id="TCD11785.1"/>
    </source>
</evidence>
<dbReference type="PROSITE" id="PS50972">
    <property type="entry name" value="PTERIN_BINDING"/>
    <property type="match status" value="1"/>
</dbReference>
<dbReference type="GO" id="GO:0005829">
    <property type="term" value="C:cytosol"/>
    <property type="evidence" value="ECO:0007669"/>
    <property type="project" value="TreeGrafter"/>
</dbReference>
<dbReference type="InterPro" id="IPR011005">
    <property type="entry name" value="Dihydropteroate_synth-like_sf"/>
</dbReference>
<dbReference type="PROSITE" id="PS00793">
    <property type="entry name" value="DHPS_2"/>
    <property type="match status" value="1"/>
</dbReference>
<organism evidence="11 12">
    <name type="scientific">Oricola cellulosilytica</name>
    <dbReference type="NCBI Taxonomy" id="1429082"/>
    <lineage>
        <taxon>Bacteria</taxon>
        <taxon>Pseudomonadati</taxon>
        <taxon>Pseudomonadota</taxon>
        <taxon>Alphaproteobacteria</taxon>
        <taxon>Hyphomicrobiales</taxon>
        <taxon>Ahrensiaceae</taxon>
        <taxon>Oricola</taxon>
    </lineage>
</organism>
<evidence type="ECO:0000256" key="7">
    <source>
        <dbReference type="ARBA" id="ARBA00022842"/>
    </source>
</evidence>
<dbReference type="GO" id="GO:0046654">
    <property type="term" value="P:tetrahydrofolate biosynthetic process"/>
    <property type="evidence" value="ECO:0007669"/>
    <property type="project" value="UniProtKB-UniPathway"/>
</dbReference>
<comment type="pathway">
    <text evidence="3 9">Cofactor biosynthesis; tetrahydrofolate biosynthesis; 7,8-dihydrofolate from 2-amino-4-hydroxy-6-hydroxymethyl-7,8-dihydropteridine diphosphate and 4-aminobenzoate: step 1/2.</text>
</comment>
<keyword evidence="6 9" id="KW-0479">Metal-binding</keyword>
<dbReference type="PANTHER" id="PTHR20941">
    <property type="entry name" value="FOLATE SYNTHESIS PROTEINS"/>
    <property type="match status" value="1"/>
</dbReference>
<comment type="similarity">
    <text evidence="9">Belongs to the DHPS family.</text>
</comment>
<dbReference type="GO" id="GO:0046656">
    <property type="term" value="P:folic acid biosynthetic process"/>
    <property type="evidence" value="ECO:0007669"/>
    <property type="project" value="UniProtKB-KW"/>
</dbReference>
<dbReference type="GO" id="GO:0046872">
    <property type="term" value="F:metal ion binding"/>
    <property type="evidence" value="ECO:0007669"/>
    <property type="project" value="UniProtKB-KW"/>
</dbReference>
<comment type="function">
    <text evidence="9">Catalyzes the condensation of para-aminobenzoate (pABA) with 6-hydroxymethyl-7,8-dihydropterin diphosphate (DHPt-PP) to form 7,8-dihydropteroate (H2Pte), the immediate precursor of folate derivatives.</text>
</comment>
<dbReference type="PROSITE" id="PS00792">
    <property type="entry name" value="DHPS_1"/>
    <property type="match status" value="1"/>
</dbReference>
<comment type="cofactor">
    <cofactor evidence="2 9">
        <name>Mg(2+)</name>
        <dbReference type="ChEBI" id="CHEBI:18420"/>
    </cofactor>
</comment>
<dbReference type="OrthoDB" id="9811744at2"/>
<dbReference type="SUPFAM" id="SSF51717">
    <property type="entry name" value="Dihydropteroate synthetase-like"/>
    <property type="match status" value="1"/>
</dbReference>
<evidence type="ECO:0000256" key="1">
    <source>
        <dbReference type="ARBA" id="ARBA00000012"/>
    </source>
</evidence>
<dbReference type="Gene3D" id="3.20.20.20">
    <property type="entry name" value="Dihydropteroate synthase-like"/>
    <property type="match status" value="1"/>
</dbReference>
<dbReference type="Proteomes" id="UP000291301">
    <property type="component" value="Unassembled WGS sequence"/>
</dbReference>
<feature type="domain" description="Pterin-binding" evidence="10">
    <location>
        <begin position="30"/>
        <end position="278"/>
    </location>
</feature>
<dbReference type="AlphaFoldDB" id="A0A4R0PA90"/>
<gene>
    <name evidence="11" type="primary">folP</name>
    <name evidence="11" type="ORF">E0D97_15695</name>
</gene>
<accession>A0A4R0PA90</accession>
<name>A0A4R0PA90_9HYPH</name>
<evidence type="ECO:0000256" key="5">
    <source>
        <dbReference type="ARBA" id="ARBA00022679"/>
    </source>
</evidence>
<keyword evidence="5 9" id="KW-0808">Transferase</keyword>
<dbReference type="Pfam" id="PF00809">
    <property type="entry name" value="Pterin_bind"/>
    <property type="match status" value="1"/>
</dbReference>
<sequence>MQVTTAPQGLFEPRHWALAQGRSLTLGPSGLLMGILNVTPDSFSDGGELTSIDDASARARGFLSQGASILDVGGESTRPGADPIDATTEQARILPVFAKLRAALPNALLSVDTYRAGTAEKAVAAGAHIVNDVSGLQREPDIAHVAAAAGAGLCIMHTGRGRKKREDVIADQVAFFERSLEIAAKAGVRSEQIVIDPGFGFAKDERENFALMARIGELHSIGFPILAGTSRKRFIGHATERPTTERAVGTAATTALLRAAGVAVFRVHDVAINRDALAIADAMIAQQR</sequence>
<evidence type="ECO:0000256" key="9">
    <source>
        <dbReference type="RuleBase" id="RU361205"/>
    </source>
</evidence>
<dbReference type="UniPathway" id="UPA00077">
    <property type="reaction ID" value="UER00156"/>
</dbReference>
<keyword evidence="8 9" id="KW-0289">Folate biosynthesis</keyword>
<reference evidence="11 12" key="1">
    <citation type="journal article" date="2015" name="Antonie Van Leeuwenhoek">
        <title>Oricola cellulosilytica gen. nov., sp. nov., a cellulose-degrading bacterium of the family Phyllobacteriaceae isolated from surface seashore water, and emended descriptions of Mesorhizobium loti and Phyllobacterium myrsinacearum.</title>
        <authorList>
            <person name="Hameed A."/>
            <person name="Shahina M."/>
            <person name="Lai W.A."/>
            <person name="Lin S.Y."/>
            <person name="Young L.S."/>
            <person name="Liu Y.C."/>
            <person name="Hsu Y.H."/>
            <person name="Young C.C."/>
        </authorList>
    </citation>
    <scope>NUCLEOTIDE SEQUENCE [LARGE SCALE GENOMIC DNA]</scope>
    <source>
        <strain evidence="11 12">KCTC 52183</strain>
    </source>
</reference>
<comment type="catalytic activity">
    <reaction evidence="1">
        <text>(7,8-dihydropterin-6-yl)methyl diphosphate + 4-aminobenzoate = 7,8-dihydropteroate + diphosphate</text>
        <dbReference type="Rhea" id="RHEA:19949"/>
        <dbReference type="ChEBI" id="CHEBI:17836"/>
        <dbReference type="ChEBI" id="CHEBI:17839"/>
        <dbReference type="ChEBI" id="CHEBI:33019"/>
        <dbReference type="ChEBI" id="CHEBI:72950"/>
        <dbReference type="EC" id="2.5.1.15"/>
    </reaction>
</comment>
<keyword evidence="7 9" id="KW-0460">Magnesium</keyword>
<evidence type="ECO:0000256" key="2">
    <source>
        <dbReference type="ARBA" id="ARBA00001946"/>
    </source>
</evidence>
<comment type="caution">
    <text evidence="11">The sequence shown here is derived from an EMBL/GenBank/DDBJ whole genome shotgun (WGS) entry which is preliminary data.</text>
</comment>
<dbReference type="InterPro" id="IPR045031">
    <property type="entry name" value="DHP_synth-like"/>
</dbReference>
<dbReference type="PANTHER" id="PTHR20941:SF1">
    <property type="entry name" value="FOLIC ACID SYNTHESIS PROTEIN FOL1"/>
    <property type="match status" value="1"/>
</dbReference>
<dbReference type="GO" id="GO:0004156">
    <property type="term" value="F:dihydropteroate synthase activity"/>
    <property type="evidence" value="ECO:0007669"/>
    <property type="project" value="UniProtKB-EC"/>
</dbReference>
<protein>
    <recommendedName>
        <fullName evidence="4 9">Dihydropteroate synthase</fullName>
        <shortName evidence="9">DHPS</shortName>
        <ecNumber evidence="4 9">2.5.1.15</ecNumber>
    </recommendedName>
    <alternativeName>
        <fullName evidence="9">Dihydropteroate pyrophosphorylase</fullName>
    </alternativeName>
</protein>
<dbReference type="InterPro" id="IPR006390">
    <property type="entry name" value="DHP_synth_dom"/>
</dbReference>
<dbReference type="EMBL" id="SJST01000008">
    <property type="protein sequence ID" value="TCD11785.1"/>
    <property type="molecule type" value="Genomic_DNA"/>
</dbReference>
<dbReference type="NCBIfam" id="TIGR01496">
    <property type="entry name" value="DHPS"/>
    <property type="match status" value="1"/>
</dbReference>
<dbReference type="InterPro" id="IPR000489">
    <property type="entry name" value="Pterin-binding_dom"/>
</dbReference>
<keyword evidence="12" id="KW-1185">Reference proteome</keyword>
<dbReference type="CDD" id="cd00739">
    <property type="entry name" value="DHPS"/>
    <property type="match status" value="1"/>
</dbReference>
<proteinExistence type="inferred from homology"/>
<evidence type="ECO:0000256" key="3">
    <source>
        <dbReference type="ARBA" id="ARBA00004763"/>
    </source>
</evidence>